<protein>
    <submittedName>
        <fullName evidence="1">Uncharacterized protein</fullName>
    </submittedName>
</protein>
<gene>
    <name evidence="1" type="ORF">J2Z49_003001</name>
</gene>
<reference evidence="1 2" key="1">
    <citation type="submission" date="2023-07" db="EMBL/GenBank/DDBJ databases">
        <title>Genomic Encyclopedia of Type Strains, Phase IV (KMG-IV): sequencing the most valuable type-strain genomes for metagenomic binning, comparative biology and taxonomic classification.</title>
        <authorList>
            <person name="Goeker M."/>
        </authorList>
    </citation>
    <scope>NUCLEOTIDE SEQUENCE [LARGE SCALE GENOMIC DNA]</scope>
    <source>
        <strain evidence="1 2">DSM 12396</strain>
    </source>
</reference>
<dbReference type="RefSeq" id="WP_307403914.1">
    <property type="nucleotide sequence ID" value="NZ_JAUSUX010000057.1"/>
</dbReference>
<organism evidence="1 2">
    <name type="scientific">Desulfofundulus luciae</name>
    <dbReference type="NCBI Taxonomy" id="74702"/>
    <lineage>
        <taxon>Bacteria</taxon>
        <taxon>Bacillati</taxon>
        <taxon>Bacillota</taxon>
        <taxon>Clostridia</taxon>
        <taxon>Eubacteriales</taxon>
        <taxon>Peptococcaceae</taxon>
        <taxon>Desulfofundulus</taxon>
    </lineage>
</organism>
<dbReference type="EMBL" id="JAUSUX010000057">
    <property type="protein sequence ID" value="MDQ0287867.1"/>
    <property type="molecule type" value="Genomic_DNA"/>
</dbReference>
<proteinExistence type="predicted"/>
<evidence type="ECO:0000313" key="2">
    <source>
        <dbReference type="Proteomes" id="UP001225644"/>
    </source>
</evidence>
<accession>A0ABU0B577</accession>
<evidence type="ECO:0000313" key="1">
    <source>
        <dbReference type="EMBL" id="MDQ0287867.1"/>
    </source>
</evidence>
<comment type="caution">
    <text evidence="1">The sequence shown here is derived from an EMBL/GenBank/DDBJ whole genome shotgun (WGS) entry which is preliminary data.</text>
</comment>
<dbReference type="Proteomes" id="UP001225644">
    <property type="component" value="Unassembled WGS sequence"/>
</dbReference>
<name>A0ABU0B577_9FIRM</name>
<sequence length="128" mass="14752">MKPGFHLTRNGSRTVWVEYGPEEYRALWGGNEEDYFDYLAGVLESYKELSEVCPDSWLVRVPFDLEDYSAWAREHPGEAAGSDAHLVWAVEVARSSERLAALRERHRHKCSVPSRPPFQRPPVSRFGF</sequence>
<keyword evidence="2" id="KW-1185">Reference proteome</keyword>